<feature type="compositionally biased region" description="Basic and acidic residues" evidence="1">
    <location>
        <begin position="28"/>
        <end position="50"/>
    </location>
</feature>
<evidence type="ECO:0000256" key="1">
    <source>
        <dbReference type="SAM" id="MobiDB-lite"/>
    </source>
</evidence>
<evidence type="ECO:0000313" key="2">
    <source>
        <dbReference type="EMBL" id="GAA1415712.1"/>
    </source>
</evidence>
<protein>
    <submittedName>
        <fullName evidence="2">Uncharacterized protein</fullName>
    </submittedName>
</protein>
<gene>
    <name evidence="2" type="ORF">GCM10009601_05990</name>
</gene>
<name>A0ABN1YJI6_9ACTN</name>
<reference evidence="2 3" key="1">
    <citation type="journal article" date="2019" name="Int. J. Syst. Evol. Microbiol.">
        <title>The Global Catalogue of Microorganisms (GCM) 10K type strain sequencing project: providing services to taxonomists for standard genome sequencing and annotation.</title>
        <authorList>
            <consortium name="The Broad Institute Genomics Platform"/>
            <consortium name="The Broad Institute Genome Sequencing Center for Infectious Disease"/>
            <person name="Wu L."/>
            <person name="Ma J."/>
        </authorList>
    </citation>
    <scope>NUCLEOTIDE SEQUENCE [LARGE SCALE GENOMIC DNA]</scope>
    <source>
        <strain evidence="2 3">JCM 11756</strain>
    </source>
</reference>
<feature type="region of interest" description="Disordered" evidence="1">
    <location>
        <begin position="23"/>
        <end position="78"/>
    </location>
</feature>
<accession>A0ABN1YJI6</accession>
<proteinExistence type="predicted"/>
<evidence type="ECO:0000313" key="3">
    <source>
        <dbReference type="Proteomes" id="UP001500973"/>
    </source>
</evidence>
<dbReference type="Proteomes" id="UP001500973">
    <property type="component" value="Unassembled WGS sequence"/>
</dbReference>
<keyword evidence="3" id="KW-1185">Reference proteome</keyword>
<dbReference type="EMBL" id="BAAAIZ010000008">
    <property type="protein sequence ID" value="GAA1415712.1"/>
    <property type="molecule type" value="Genomic_DNA"/>
</dbReference>
<organism evidence="2 3">
    <name type="scientific">Streptomyces thermospinosisporus</name>
    <dbReference type="NCBI Taxonomy" id="161482"/>
    <lineage>
        <taxon>Bacteria</taxon>
        <taxon>Bacillati</taxon>
        <taxon>Actinomycetota</taxon>
        <taxon>Actinomycetes</taxon>
        <taxon>Kitasatosporales</taxon>
        <taxon>Streptomycetaceae</taxon>
        <taxon>Streptomyces</taxon>
    </lineage>
</organism>
<comment type="caution">
    <text evidence="2">The sequence shown here is derived from an EMBL/GenBank/DDBJ whole genome shotgun (WGS) entry which is preliminary data.</text>
</comment>
<sequence>MVMRSVKQTFAADRTCVSECWTCVDTRGGPREPRNRPGDQRERGRPEVEGPGHGPAAAAPRVVKTTAAGAGDKHGFRT</sequence>